<dbReference type="Proteomes" id="UP001060275">
    <property type="component" value="Unassembled WGS sequence"/>
</dbReference>
<accession>A0A9Q4AMC7</accession>
<evidence type="ECO:0000313" key="2">
    <source>
        <dbReference type="Proteomes" id="UP001060275"/>
    </source>
</evidence>
<name>A0A9Q4AMC7_9HYPH</name>
<keyword evidence="2" id="KW-1185">Reference proteome</keyword>
<comment type="caution">
    <text evidence="1">The sequence shown here is derived from an EMBL/GenBank/DDBJ whole genome shotgun (WGS) entry which is preliminary data.</text>
</comment>
<dbReference type="EMBL" id="JAMWDU010000002">
    <property type="protein sequence ID" value="MCP8886262.1"/>
    <property type="molecule type" value="Genomic_DNA"/>
</dbReference>
<sequence length="138" mass="15284">MADNLTLFATELDVRTPENLLRARQIYEETQEHSDNGAAFRDGFDLNVDEQASECRLRISASPSGDTGVVIRFVRRCAQEFGLTGPWGFEWAHVCSKPMMHSFGGGALVLDLTTGDTLAWNDTHGWLARQLAKAGRTL</sequence>
<reference evidence="1" key="1">
    <citation type="submission" date="2022-06" db="EMBL/GenBank/DDBJ databases">
        <title>Devosia sp. XJ19-45 genome assembly.</title>
        <authorList>
            <person name="Li B."/>
            <person name="Cai M."/>
            <person name="Nie G."/>
            <person name="Li W."/>
        </authorList>
    </citation>
    <scope>NUCLEOTIDE SEQUENCE</scope>
    <source>
        <strain evidence="1">XJ19-45</strain>
    </source>
</reference>
<organism evidence="1 2">
    <name type="scientific">Devosia ureilytica</name>
    <dbReference type="NCBI Taxonomy" id="2952754"/>
    <lineage>
        <taxon>Bacteria</taxon>
        <taxon>Pseudomonadati</taxon>
        <taxon>Pseudomonadota</taxon>
        <taxon>Alphaproteobacteria</taxon>
        <taxon>Hyphomicrobiales</taxon>
        <taxon>Devosiaceae</taxon>
        <taxon>Devosia</taxon>
    </lineage>
</organism>
<gene>
    <name evidence="1" type="ORF">NF348_04020</name>
</gene>
<dbReference type="RefSeq" id="WP_254674038.1">
    <property type="nucleotide sequence ID" value="NZ_JAMWDU010000002.1"/>
</dbReference>
<protein>
    <submittedName>
        <fullName evidence="1">Uncharacterized protein</fullName>
    </submittedName>
</protein>
<dbReference type="AlphaFoldDB" id="A0A9Q4AMC7"/>
<evidence type="ECO:0000313" key="1">
    <source>
        <dbReference type="EMBL" id="MCP8886262.1"/>
    </source>
</evidence>
<proteinExistence type="predicted"/>